<feature type="transmembrane region" description="Helical" evidence="1">
    <location>
        <begin position="154"/>
        <end position="175"/>
    </location>
</feature>
<feature type="transmembrane region" description="Helical" evidence="1">
    <location>
        <begin position="42"/>
        <end position="62"/>
    </location>
</feature>
<dbReference type="AlphaFoldDB" id="A0A9Q5SNS2"/>
<dbReference type="Pfam" id="PF02517">
    <property type="entry name" value="Rce1-like"/>
    <property type="match status" value="1"/>
</dbReference>
<feature type="transmembrane region" description="Helical" evidence="1">
    <location>
        <begin position="12"/>
        <end position="30"/>
    </location>
</feature>
<comment type="caution">
    <text evidence="3">The sequence shown here is derived from an EMBL/GenBank/DDBJ whole genome shotgun (WGS) entry which is preliminary data.</text>
</comment>
<keyword evidence="1" id="KW-0472">Membrane</keyword>
<feature type="transmembrane region" description="Helical" evidence="1">
    <location>
        <begin position="217"/>
        <end position="240"/>
    </location>
</feature>
<accession>A0A9Q5SNS2</accession>
<feature type="transmembrane region" description="Helical" evidence="1">
    <location>
        <begin position="82"/>
        <end position="107"/>
    </location>
</feature>
<sequence length="288" mass="32991">MTTTNRKHVKFHLIIFVLIVLASGWIGVFLDSLLTDQPEGNSLGMGLWLILPFFISILLRVLSRDWHDFGIKPNLKGSFKWYFVAILIYPFVTLITISLALFFGVVNISNFDMSSLCSLILMSTISNFIKNIFEEFSWRGYLTPKLIELKLNDWLIYLVSGLIWALWHAAYYIVFLPNEYFESISRLNMLLSGCILMVCWSIMYVEIYRLTKSVWPCVIMHAIEDAVPTVLVTIAGIITLTNSSDFWLNPISGVVATIIFLGIGIVLRSLRIKKERQLNTKDSQLFTV</sequence>
<evidence type="ECO:0000313" key="4">
    <source>
        <dbReference type="Proteomes" id="UP000194733"/>
    </source>
</evidence>
<keyword evidence="3" id="KW-0482">Metalloprotease</keyword>
<dbReference type="GO" id="GO:0004175">
    <property type="term" value="F:endopeptidase activity"/>
    <property type="evidence" value="ECO:0007669"/>
    <property type="project" value="UniProtKB-ARBA"/>
</dbReference>
<organism evidence="3 4">
    <name type="scientific">Bacillus thuringiensis serovar sooncheon</name>
    <dbReference type="NCBI Taxonomy" id="180891"/>
    <lineage>
        <taxon>Bacteria</taxon>
        <taxon>Bacillati</taxon>
        <taxon>Bacillota</taxon>
        <taxon>Bacilli</taxon>
        <taxon>Bacillales</taxon>
        <taxon>Bacillaceae</taxon>
        <taxon>Bacillus</taxon>
        <taxon>Bacillus cereus group</taxon>
    </lineage>
</organism>
<keyword evidence="3" id="KW-0378">Hydrolase</keyword>
<feature type="domain" description="CAAX prenyl protease 2/Lysostaphin resistance protein A-like" evidence="2">
    <location>
        <begin position="119"/>
        <end position="226"/>
    </location>
</feature>
<reference evidence="3 4" key="1">
    <citation type="submission" date="2016-10" db="EMBL/GenBank/DDBJ databases">
        <title>Comparative genomics of Bacillus thuringiensis reveals a path to pathogens against multiple invertebrate hosts.</title>
        <authorList>
            <person name="Zheng J."/>
            <person name="Gao Q."/>
            <person name="Liu H."/>
            <person name="Peng D."/>
            <person name="Ruan L."/>
            <person name="Sun M."/>
        </authorList>
    </citation>
    <scope>NUCLEOTIDE SEQUENCE [LARGE SCALE GENOMIC DNA]</scope>
    <source>
        <strain evidence="3">BGSC 4BB1</strain>
    </source>
</reference>
<dbReference type="RefSeq" id="WP_087956101.1">
    <property type="nucleotide sequence ID" value="NZ_NFCY01000009.1"/>
</dbReference>
<dbReference type="InterPro" id="IPR003675">
    <property type="entry name" value="Rce1/LyrA-like_dom"/>
</dbReference>
<feature type="transmembrane region" description="Helical" evidence="1">
    <location>
        <begin position="113"/>
        <end position="133"/>
    </location>
</feature>
<gene>
    <name evidence="3" type="ORF">BK724_01775</name>
</gene>
<evidence type="ECO:0000256" key="1">
    <source>
        <dbReference type="SAM" id="Phobius"/>
    </source>
</evidence>
<keyword evidence="1" id="KW-0812">Transmembrane</keyword>
<dbReference type="PANTHER" id="PTHR35797:SF1">
    <property type="entry name" value="PROTEASE"/>
    <property type="match status" value="1"/>
</dbReference>
<feature type="transmembrane region" description="Helical" evidence="1">
    <location>
        <begin position="246"/>
        <end position="267"/>
    </location>
</feature>
<dbReference type="InterPro" id="IPR042150">
    <property type="entry name" value="MmRce1-like"/>
</dbReference>
<keyword evidence="1" id="KW-1133">Transmembrane helix</keyword>
<protein>
    <submittedName>
        <fullName evidence="3">CPBP family intramembrane metalloprotease</fullName>
    </submittedName>
</protein>
<keyword evidence="3" id="KW-0645">Protease</keyword>
<feature type="transmembrane region" description="Helical" evidence="1">
    <location>
        <begin position="187"/>
        <end position="205"/>
    </location>
</feature>
<dbReference type="GO" id="GO:0080120">
    <property type="term" value="P:CAAX-box protein maturation"/>
    <property type="evidence" value="ECO:0007669"/>
    <property type="project" value="UniProtKB-ARBA"/>
</dbReference>
<dbReference type="GO" id="GO:0008237">
    <property type="term" value="F:metallopeptidase activity"/>
    <property type="evidence" value="ECO:0007669"/>
    <property type="project" value="UniProtKB-KW"/>
</dbReference>
<evidence type="ECO:0000259" key="2">
    <source>
        <dbReference type="Pfam" id="PF02517"/>
    </source>
</evidence>
<dbReference type="EMBL" id="NFCY01000009">
    <property type="protein sequence ID" value="OTX55319.1"/>
    <property type="molecule type" value="Genomic_DNA"/>
</dbReference>
<evidence type="ECO:0000313" key="3">
    <source>
        <dbReference type="EMBL" id="OTX55319.1"/>
    </source>
</evidence>
<dbReference type="Proteomes" id="UP000194733">
    <property type="component" value="Unassembled WGS sequence"/>
</dbReference>
<name>A0A9Q5SNS2_BACTU</name>
<proteinExistence type="predicted"/>
<dbReference type="PANTHER" id="PTHR35797">
    <property type="entry name" value="PROTEASE-RELATED"/>
    <property type="match status" value="1"/>
</dbReference>